<gene>
    <name evidence="3" type="ORF">GCM10008955_36150</name>
</gene>
<dbReference type="EMBL" id="BMPP01000019">
    <property type="protein sequence ID" value="GGK39100.1"/>
    <property type="molecule type" value="Genomic_DNA"/>
</dbReference>
<evidence type="ECO:0000313" key="3">
    <source>
        <dbReference type="EMBL" id="GGK39100.1"/>
    </source>
</evidence>
<keyword evidence="2" id="KW-1133">Transmembrane helix</keyword>
<comment type="caution">
    <text evidence="3">The sequence shown here is derived from an EMBL/GenBank/DDBJ whole genome shotgun (WGS) entry which is preliminary data.</text>
</comment>
<reference evidence="4" key="1">
    <citation type="journal article" date="2019" name="Int. J. Syst. Evol. Microbiol.">
        <title>The Global Catalogue of Microorganisms (GCM) 10K type strain sequencing project: providing services to taxonomists for standard genome sequencing and annotation.</title>
        <authorList>
            <consortium name="The Broad Institute Genomics Platform"/>
            <consortium name="The Broad Institute Genome Sequencing Center for Infectious Disease"/>
            <person name="Wu L."/>
            <person name="Ma J."/>
        </authorList>
    </citation>
    <scope>NUCLEOTIDE SEQUENCE [LARGE SCALE GENOMIC DNA]</scope>
    <source>
        <strain evidence="4">JCM 30331</strain>
    </source>
</reference>
<keyword evidence="2" id="KW-0472">Membrane</keyword>
<protein>
    <submittedName>
        <fullName evidence="3">Uncharacterized protein</fullName>
    </submittedName>
</protein>
<name>A0ABQ2F0T6_9DEIO</name>
<accession>A0ABQ2F0T6</accession>
<evidence type="ECO:0000313" key="4">
    <source>
        <dbReference type="Proteomes" id="UP000647587"/>
    </source>
</evidence>
<sequence length="315" mass="35429">MGITKENLRKDWLRPFEILIDQSIPRDATGQYEFSPVVYRVFKRAIKDIAPQLEGRELRNARALRAALAEDPDVGPLFEGSVGMVPQAVPGDALAEIAAEVRALRLQQESAHQQTVYLTRAVESQATDHQKMVTQLLPALATRETFHAESVTHLMVTSRAAEIIATGVIELSADRVQQHQRLDDLERRYDQADRLQAALQVLALEFDANRVGVLHADIRSLRMDVKSLQAEMMVPAGLSLRARWWGFSRDVRRHGGTLLVCAAVMLTALWWFTMPGRLMYTHALQTSARPWTLLPAVCHVQVLKPATARLPLCRY</sequence>
<keyword evidence="1" id="KW-0175">Coiled coil</keyword>
<evidence type="ECO:0000256" key="1">
    <source>
        <dbReference type="SAM" id="Coils"/>
    </source>
</evidence>
<keyword evidence="4" id="KW-1185">Reference proteome</keyword>
<dbReference type="Proteomes" id="UP000647587">
    <property type="component" value="Unassembled WGS sequence"/>
</dbReference>
<feature type="coiled-coil region" evidence="1">
    <location>
        <begin position="168"/>
        <end position="202"/>
    </location>
</feature>
<keyword evidence="2" id="KW-0812">Transmembrane</keyword>
<proteinExistence type="predicted"/>
<organism evidence="3 4">
    <name type="scientific">Deinococcus malanensis</name>
    <dbReference type="NCBI Taxonomy" id="1706855"/>
    <lineage>
        <taxon>Bacteria</taxon>
        <taxon>Thermotogati</taxon>
        <taxon>Deinococcota</taxon>
        <taxon>Deinococci</taxon>
        <taxon>Deinococcales</taxon>
        <taxon>Deinococcaceae</taxon>
        <taxon>Deinococcus</taxon>
    </lineage>
</organism>
<feature type="transmembrane region" description="Helical" evidence="2">
    <location>
        <begin position="255"/>
        <end position="272"/>
    </location>
</feature>
<evidence type="ECO:0000256" key="2">
    <source>
        <dbReference type="SAM" id="Phobius"/>
    </source>
</evidence>